<accession>A0ABX0D622</accession>
<organism evidence="1 2">
    <name type="scientific">Aeromonas rivipollensis</name>
    <dbReference type="NCBI Taxonomy" id="948519"/>
    <lineage>
        <taxon>Bacteria</taxon>
        <taxon>Pseudomonadati</taxon>
        <taxon>Pseudomonadota</taxon>
        <taxon>Gammaproteobacteria</taxon>
        <taxon>Aeromonadales</taxon>
        <taxon>Aeromonadaceae</taxon>
        <taxon>Aeromonas</taxon>
    </lineage>
</organism>
<dbReference type="RefSeq" id="WP_163136752.1">
    <property type="nucleotide sequence ID" value="NZ_JAAILA010000012.1"/>
</dbReference>
<gene>
    <name evidence="1" type="ORF">G4923_09215</name>
</gene>
<dbReference type="Gene3D" id="1.10.3230.30">
    <property type="entry name" value="Phage gp6-like head-tail connector protein"/>
    <property type="match status" value="1"/>
</dbReference>
<evidence type="ECO:0000313" key="2">
    <source>
        <dbReference type="Proteomes" id="UP000472827"/>
    </source>
</evidence>
<proteinExistence type="predicted"/>
<protein>
    <submittedName>
        <fullName evidence="1">Phage gp6-like head-tail connector protein</fullName>
    </submittedName>
</protein>
<sequence>MVDVEYRIKEYQDFDLENIVSLDEIQNFLRLPDVDPELEILRESAIREAERYMNRPITKQAGVIFANKHEFKMPYLPVMGSVAIQDMKNSNGVVTEYTVSDFDYRIAIDKTVKLPVTINLVWLSDNAEQPVSLKIALLKMIASHYEMREDAVIAASVSPIPNTSKRILDLYRVGGGSGRL</sequence>
<dbReference type="CDD" id="cd08054">
    <property type="entry name" value="gp6"/>
    <property type="match status" value="1"/>
</dbReference>
<name>A0ABX0D622_9GAMM</name>
<keyword evidence="2" id="KW-1185">Reference proteome</keyword>
<comment type="caution">
    <text evidence="1">The sequence shown here is derived from an EMBL/GenBank/DDBJ whole genome shotgun (WGS) entry which is preliminary data.</text>
</comment>
<dbReference type="Proteomes" id="UP000472827">
    <property type="component" value="Unassembled WGS sequence"/>
</dbReference>
<dbReference type="EMBL" id="JAAILA010000012">
    <property type="protein sequence ID" value="NEX88882.1"/>
    <property type="molecule type" value="Genomic_DNA"/>
</dbReference>
<reference evidence="1 2" key="1">
    <citation type="submission" date="2020-02" db="EMBL/GenBank/DDBJ databases">
        <title>Genome sequencing of Aeromonas rivipollensis.</title>
        <authorList>
            <person name="Fono-Tamo Ubani E.K."/>
            <person name="Lekota K.E."/>
        </authorList>
    </citation>
    <scope>NUCLEOTIDE SEQUENCE [LARGE SCALE GENOMIC DNA]</scope>
    <source>
        <strain evidence="1 2">G78</strain>
    </source>
</reference>
<evidence type="ECO:0000313" key="1">
    <source>
        <dbReference type="EMBL" id="NEX88882.1"/>
    </source>
</evidence>